<comment type="similarity">
    <text evidence="5">Belongs to the BI1 family.</text>
</comment>
<dbReference type="OrthoDB" id="7933078at2759"/>
<accession>A0A6A4MC57</accession>
<evidence type="ECO:0000256" key="2">
    <source>
        <dbReference type="ARBA" id="ARBA00022692"/>
    </source>
</evidence>
<dbReference type="PANTHER" id="PTHR23291:SF31">
    <property type="entry name" value="PROTEIN LIFEGUARD 4"/>
    <property type="match status" value="1"/>
</dbReference>
<dbReference type="InterPro" id="IPR006214">
    <property type="entry name" value="Bax_inhibitor_1-related"/>
</dbReference>
<protein>
    <recommendedName>
        <fullName evidence="8">BI1-like protein</fullName>
    </recommendedName>
</protein>
<reference evidence="6 7" key="1">
    <citation type="journal article" date="2019" name="Genome Biol. Evol.">
        <title>The Rhododendron genome and chromosomal organization provide insight into shared whole-genome duplications across the heath family (Ericaceae).</title>
        <authorList>
            <person name="Soza V.L."/>
            <person name="Lindsley D."/>
            <person name="Waalkes A."/>
            <person name="Ramage E."/>
            <person name="Patwardhan R.P."/>
            <person name="Burton J.N."/>
            <person name="Adey A."/>
            <person name="Kumar A."/>
            <person name="Qiu R."/>
            <person name="Shendure J."/>
            <person name="Hall B."/>
        </authorList>
    </citation>
    <scope>NUCLEOTIDE SEQUENCE [LARGE SCALE GENOMIC DNA]</scope>
    <source>
        <strain evidence="6">RSF 1966-606</strain>
    </source>
</reference>
<feature type="transmembrane region" description="Helical" evidence="5">
    <location>
        <begin position="61"/>
        <end position="85"/>
    </location>
</feature>
<proteinExistence type="inferred from homology"/>
<name>A0A6A4MC57_9ERIC</name>
<feature type="transmembrane region" description="Helical" evidence="5">
    <location>
        <begin position="36"/>
        <end position="55"/>
    </location>
</feature>
<keyword evidence="4 5" id="KW-0472">Membrane</keyword>
<comment type="caution">
    <text evidence="6">The sequence shown here is derived from an EMBL/GenBank/DDBJ whole genome shotgun (WGS) entry which is preliminary data.</text>
</comment>
<comment type="subcellular location">
    <subcellularLocation>
        <location evidence="1">Membrane</location>
        <topology evidence="1">Multi-pass membrane protein</topology>
    </subcellularLocation>
</comment>
<evidence type="ECO:0000313" key="7">
    <source>
        <dbReference type="Proteomes" id="UP000428333"/>
    </source>
</evidence>
<evidence type="ECO:0000313" key="6">
    <source>
        <dbReference type="EMBL" id="KAE9463988.1"/>
    </source>
</evidence>
<dbReference type="Pfam" id="PF01027">
    <property type="entry name" value="Bax1-I"/>
    <property type="match status" value="2"/>
</dbReference>
<organism evidence="6 7">
    <name type="scientific">Rhododendron williamsianum</name>
    <dbReference type="NCBI Taxonomy" id="262921"/>
    <lineage>
        <taxon>Eukaryota</taxon>
        <taxon>Viridiplantae</taxon>
        <taxon>Streptophyta</taxon>
        <taxon>Embryophyta</taxon>
        <taxon>Tracheophyta</taxon>
        <taxon>Spermatophyta</taxon>
        <taxon>Magnoliopsida</taxon>
        <taxon>eudicotyledons</taxon>
        <taxon>Gunneridae</taxon>
        <taxon>Pentapetalae</taxon>
        <taxon>asterids</taxon>
        <taxon>Ericales</taxon>
        <taxon>Ericaceae</taxon>
        <taxon>Ericoideae</taxon>
        <taxon>Rhodoreae</taxon>
        <taxon>Rhododendron</taxon>
    </lineage>
</organism>
<feature type="non-terminal residue" evidence="6">
    <location>
        <position position="1"/>
    </location>
</feature>
<evidence type="ECO:0000256" key="1">
    <source>
        <dbReference type="ARBA" id="ARBA00004141"/>
    </source>
</evidence>
<evidence type="ECO:0000256" key="4">
    <source>
        <dbReference type="ARBA" id="ARBA00023136"/>
    </source>
</evidence>
<dbReference type="PANTHER" id="PTHR23291">
    <property type="entry name" value="BAX INHIBITOR-RELATED"/>
    <property type="match status" value="1"/>
</dbReference>
<evidence type="ECO:0008006" key="8">
    <source>
        <dbReference type="Google" id="ProtNLM"/>
    </source>
</evidence>
<dbReference type="GO" id="GO:0016020">
    <property type="term" value="C:membrane"/>
    <property type="evidence" value="ECO:0007669"/>
    <property type="project" value="UniProtKB-SubCell"/>
</dbReference>
<gene>
    <name evidence="6" type="ORF">C3L33_04127</name>
</gene>
<keyword evidence="7" id="KW-1185">Reference proteome</keyword>
<feature type="transmembrane region" description="Helical" evidence="5">
    <location>
        <begin position="97"/>
        <end position="119"/>
    </location>
</feature>
<dbReference type="Proteomes" id="UP000428333">
    <property type="component" value="Linkage Group LG03"/>
</dbReference>
<sequence length="285" mass="32549">MWQLPYRKVDLEAGATPLYPTMLERPELRWSFIRKVYSILTFQLLLTVAVSAVVVKVRPVALFFATTPDGLALYILLLCTPFILLYPLSYYHHKHPVNYILLGLFTVCISFAIGLTSAFTDGKPFFLVLHLLRMGNRINLVTLKFECLLSLCHDNASSRWHCLSSNCSNAVISLDHREGNSRSSDPNSRGGRWSHFVHVLGRQESLRLQFSRALLVCCHFRGYSLLPPSGIYDPAIVFCGYIIYDTDNLIKRYSYDEYIWASVALYLDIINLFLSLLAIFRAADH</sequence>
<evidence type="ECO:0000256" key="3">
    <source>
        <dbReference type="ARBA" id="ARBA00022989"/>
    </source>
</evidence>
<dbReference type="EMBL" id="QEFC01000547">
    <property type="protein sequence ID" value="KAE9463988.1"/>
    <property type="molecule type" value="Genomic_DNA"/>
</dbReference>
<keyword evidence="2 5" id="KW-0812">Transmembrane</keyword>
<keyword evidence="3 5" id="KW-1133">Transmembrane helix</keyword>
<comment type="caution">
    <text evidence="5">Lacks conserved residue(s) required for the propagation of feature annotation.</text>
</comment>
<feature type="transmembrane region" description="Helical" evidence="5">
    <location>
        <begin position="258"/>
        <end position="280"/>
    </location>
</feature>
<evidence type="ECO:0000256" key="5">
    <source>
        <dbReference type="RuleBase" id="RU004379"/>
    </source>
</evidence>
<dbReference type="AlphaFoldDB" id="A0A6A4MC57"/>